<reference evidence="2 3" key="1">
    <citation type="submission" date="2023-10" db="EMBL/GenBank/DDBJ databases">
        <title>Rubellicoccus peritrichatus gen. nov., sp. nov., isolated from an algae of coral reef tank.</title>
        <authorList>
            <person name="Luo J."/>
        </authorList>
    </citation>
    <scope>NUCLEOTIDE SEQUENCE [LARGE SCALE GENOMIC DNA]</scope>
    <source>
        <strain evidence="2 3">CR14</strain>
    </source>
</reference>
<dbReference type="KEGG" id="puo:RZN69_19375"/>
<evidence type="ECO:0000313" key="2">
    <source>
        <dbReference type="EMBL" id="WOO40790.1"/>
    </source>
</evidence>
<accession>A0AAQ3L7Q6</accession>
<dbReference type="InterPro" id="IPR011044">
    <property type="entry name" value="Quino_amine_DH_bsu"/>
</dbReference>
<keyword evidence="1" id="KW-1133">Transmembrane helix</keyword>
<sequence>MNRKTKIAIFAILTIGLIGIYSLLNTRLGVHIALDVLSEMGSPKEMQTSAEEGPLKLTRELSPIEKITLPSSIEQPSGIKHRNDAVYISTDQTEIFKLDSSLNTASEAFYLLGGPLLFKQGSLEGIEVKGNKLHAIGEFGSMPTWLENDQNGWTRAADTILPAEIAATEYSGITDSSKGFFATSEDGVIIFNLDEGSRHELQFDGFLKDNANVDSLVFSGIAYDNNRLFILSESYTSIIVANASTFEVDHVFGIQPCAAADLSFHQGRLYIVVDHNYNEERPPVYVYDIDEAINASHQR</sequence>
<dbReference type="EMBL" id="CP136920">
    <property type="protein sequence ID" value="WOO40790.1"/>
    <property type="molecule type" value="Genomic_DNA"/>
</dbReference>
<protein>
    <submittedName>
        <fullName evidence="2">Uncharacterized protein</fullName>
    </submittedName>
</protein>
<dbReference type="AlphaFoldDB" id="A0AAQ3L7Q6"/>
<name>A0AAQ3L7Q6_9BACT</name>
<dbReference type="SUPFAM" id="SSF50969">
    <property type="entry name" value="YVTN repeat-like/Quinoprotein amine dehydrogenase"/>
    <property type="match status" value="1"/>
</dbReference>
<dbReference type="RefSeq" id="WP_317832990.1">
    <property type="nucleotide sequence ID" value="NZ_CP136920.1"/>
</dbReference>
<dbReference type="Proteomes" id="UP001304300">
    <property type="component" value="Chromosome"/>
</dbReference>
<keyword evidence="1" id="KW-0812">Transmembrane</keyword>
<keyword evidence="3" id="KW-1185">Reference proteome</keyword>
<evidence type="ECO:0000256" key="1">
    <source>
        <dbReference type="SAM" id="Phobius"/>
    </source>
</evidence>
<proteinExistence type="predicted"/>
<feature type="transmembrane region" description="Helical" evidence="1">
    <location>
        <begin position="7"/>
        <end position="24"/>
    </location>
</feature>
<keyword evidence="1" id="KW-0472">Membrane</keyword>
<evidence type="ECO:0000313" key="3">
    <source>
        <dbReference type="Proteomes" id="UP001304300"/>
    </source>
</evidence>
<organism evidence="2 3">
    <name type="scientific">Rubellicoccus peritrichatus</name>
    <dbReference type="NCBI Taxonomy" id="3080537"/>
    <lineage>
        <taxon>Bacteria</taxon>
        <taxon>Pseudomonadati</taxon>
        <taxon>Verrucomicrobiota</taxon>
        <taxon>Opitutia</taxon>
        <taxon>Puniceicoccales</taxon>
        <taxon>Cerasicoccaceae</taxon>
        <taxon>Rubellicoccus</taxon>
    </lineage>
</organism>
<gene>
    <name evidence="2" type="ORF">RZN69_19375</name>
</gene>